<proteinExistence type="predicted"/>
<dbReference type="InterPro" id="IPR013686">
    <property type="entry name" value="Polypept-transport_assoc_ShlB"/>
</dbReference>
<name>A0A6P2IIQ1_9BURK</name>
<reference evidence="7 8" key="1">
    <citation type="submission" date="2019-09" db="EMBL/GenBank/DDBJ databases">
        <authorList>
            <person name="Depoorter E."/>
        </authorList>
    </citation>
    <scope>NUCLEOTIDE SEQUENCE [LARGE SCALE GENOMIC DNA]</scope>
    <source>
        <strain evidence="7">LMG 24064</strain>
    </source>
</reference>
<dbReference type="RefSeq" id="WP_420883495.1">
    <property type="nucleotide sequence ID" value="NZ_CADFCV010000004.1"/>
</dbReference>
<evidence type="ECO:0000256" key="4">
    <source>
        <dbReference type="SAM" id="MobiDB-lite"/>
    </source>
</evidence>
<evidence type="ECO:0000256" key="1">
    <source>
        <dbReference type="ARBA" id="ARBA00022452"/>
    </source>
</evidence>
<sequence length="590" mass="63210">MNPRWDIRAIRCINVPATLEATASNAGASGDAPSSTQAGRAPASFRVGGIAIALLIPGLSQAQVPSAGQTMRDIETTRPTVSVPQSPDIDLPRSEPTAPASDDTGPRVAVHAFDLEGNAAFSAAQLNAVLADLIGHDLSFGELQQAAGRITAYYRAHGYVLARAYLPHQDIENGVVRIAVVEGRYGNIELHNGTRVLERALRQPLAALQPGGTVRGPDLERSLTLLDEMPGVDAKGTLRPGAEPGTTDLVIDAERGPLANGSIELDNFGDPLTGRYRATGSVDVNAPLRLGDQFSLRGLTSNTHQRYYRTAYQVPVGPASTRIGVAYSDMNYRIGGSLEALGYRGSASVRSAFVTQPLVRSRRASVNVQVTYENKQLRDTYGAYGIVSDKHVDLWSFGISGNSQDGWLGGGRNGFSAMLGTGRLRGNDPLQMNDYAKTHGRFTKLSVNALRLQALGARFQLFTQFGAQLSSRNLDSSEKFSLGGPYGVRAYALGAGSGDQGWQTSAELRYLAAPGWQVSTFVDTGRVQFSKQRWSNERNTVQLSSIGLGVSWFGSRRQVNVTAALPLGNADKVATVTRSPSVWLQAAQYF</sequence>
<dbReference type="Pfam" id="PF08479">
    <property type="entry name" value="POTRA_2"/>
    <property type="match status" value="1"/>
</dbReference>
<dbReference type="Pfam" id="PF03865">
    <property type="entry name" value="ShlB"/>
    <property type="match status" value="1"/>
</dbReference>
<protein>
    <submittedName>
        <fullName evidence="7">Membrane protein</fullName>
    </submittedName>
</protein>
<keyword evidence="1" id="KW-1134">Transmembrane beta strand</keyword>
<evidence type="ECO:0000313" key="8">
    <source>
        <dbReference type="Proteomes" id="UP000494222"/>
    </source>
</evidence>
<evidence type="ECO:0000256" key="2">
    <source>
        <dbReference type="ARBA" id="ARBA00022692"/>
    </source>
</evidence>
<dbReference type="GO" id="GO:0098046">
    <property type="term" value="C:type V protein secretion system complex"/>
    <property type="evidence" value="ECO:0007669"/>
    <property type="project" value="TreeGrafter"/>
</dbReference>
<dbReference type="InterPro" id="IPR005565">
    <property type="entry name" value="Hemolysn_activator_HlyB_C"/>
</dbReference>
<evidence type="ECO:0000313" key="7">
    <source>
        <dbReference type="EMBL" id="VWB29346.1"/>
    </source>
</evidence>
<evidence type="ECO:0000256" key="3">
    <source>
        <dbReference type="ARBA" id="ARBA00023237"/>
    </source>
</evidence>
<keyword evidence="2" id="KW-0812">Transmembrane</keyword>
<dbReference type="EMBL" id="CABVPL010000006">
    <property type="protein sequence ID" value="VWB29346.1"/>
    <property type="molecule type" value="Genomic_DNA"/>
</dbReference>
<dbReference type="AlphaFoldDB" id="A0A6P2IIQ1"/>
<dbReference type="InterPro" id="IPR051544">
    <property type="entry name" value="TPS_OM_transporter"/>
</dbReference>
<evidence type="ECO:0000259" key="5">
    <source>
        <dbReference type="Pfam" id="PF03865"/>
    </source>
</evidence>
<feature type="region of interest" description="Disordered" evidence="4">
    <location>
        <begin position="66"/>
        <end position="105"/>
    </location>
</feature>
<dbReference type="PANTHER" id="PTHR34597:SF1">
    <property type="entry name" value="HEME_HEMOPEXIN TRANSPORTER PROTEIN HUXB"/>
    <property type="match status" value="1"/>
</dbReference>
<dbReference type="Gene3D" id="2.40.160.50">
    <property type="entry name" value="membrane protein fhac: a member of the omp85/tpsb transporter family"/>
    <property type="match status" value="1"/>
</dbReference>
<keyword evidence="1" id="KW-0472">Membrane</keyword>
<dbReference type="Gene3D" id="3.10.20.310">
    <property type="entry name" value="membrane protein fhac"/>
    <property type="match status" value="1"/>
</dbReference>
<dbReference type="GO" id="GO:0008320">
    <property type="term" value="F:protein transmembrane transporter activity"/>
    <property type="evidence" value="ECO:0007669"/>
    <property type="project" value="TreeGrafter"/>
</dbReference>
<dbReference type="PANTHER" id="PTHR34597">
    <property type="entry name" value="SLR1661 PROTEIN"/>
    <property type="match status" value="1"/>
</dbReference>
<dbReference type="Proteomes" id="UP000494222">
    <property type="component" value="Unassembled WGS sequence"/>
</dbReference>
<gene>
    <name evidence="7" type="ORF">BLA24064_01230</name>
</gene>
<keyword evidence="3" id="KW-0998">Cell outer membrane</keyword>
<organism evidence="7 8">
    <name type="scientific">Burkholderia latens</name>
    <dbReference type="NCBI Taxonomy" id="488446"/>
    <lineage>
        <taxon>Bacteria</taxon>
        <taxon>Pseudomonadati</taxon>
        <taxon>Pseudomonadota</taxon>
        <taxon>Betaproteobacteria</taxon>
        <taxon>Burkholderiales</taxon>
        <taxon>Burkholderiaceae</taxon>
        <taxon>Burkholderia</taxon>
        <taxon>Burkholderia cepacia complex</taxon>
    </lineage>
</organism>
<feature type="domain" description="Polypeptide-transport-associated ShlB-type" evidence="6">
    <location>
        <begin position="109"/>
        <end position="183"/>
    </location>
</feature>
<evidence type="ECO:0000259" key="6">
    <source>
        <dbReference type="Pfam" id="PF08479"/>
    </source>
</evidence>
<dbReference type="GO" id="GO:0046819">
    <property type="term" value="P:protein secretion by the type V secretion system"/>
    <property type="evidence" value="ECO:0007669"/>
    <property type="project" value="TreeGrafter"/>
</dbReference>
<accession>A0A6P2IIQ1</accession>
<feature type="domain" description="Haemolysin activator HlyB C-terminal" evidence="5">
    <location>
        <begin position="245"/>
        <end position="550"/>
    </location>
</feature>